<dbReference type="Proteomes" id="UP001250932">
    <property type="component" value="Unassembled WGS sequence"/>
</dbReference>
<protein>
    <submittedName>
        <fullName evidence="2">CsgG/HfaB family protein</fullName>
    </submittedName>
</protein>
<keyword evidence="1" id="KW-0812">Transmembrane</keyword>
<dbReference type="RefSeq" id="WP_313832178.1">
    <property type="nucleotide sequence ID" value="NZ_JAQOUE010000001.1"/>
</dbReference>
<dbReference type="EMBL" id="JAQOUE010000001">
    <property type="protein sequence ID" value="MDT7041830.1"/>
    <property type="molecule type" value="Genomic_DNA"/>
</dbReference>
<dbReference type="InterPro" id="IPR005534">
    <property type="entry name" value="Curli_assmbl/transp-comp_CsgG"/>
</dbReference>
<proteinExistence type="predicted"/>
<gene>
    <name evidence="2" type="ORF">PPG34_05665</name>
</gene>
<evidence type="ECO:0000313" key="3">
    <source>
        <dbReference type="Proteomes" id="UP001250932"/>
    </source>
</evidence>
<organism evidence="2 3">
    <name type="scientific">Candidatus Nitronereus thalassa</name>
    <dbReference type="NCBI Taxonomy" id="3020898"/>
    <lineage>
        <taxon>Bacteria</taxon>
        <taxon>Pseudomonadati</taxon>
        <taxon>Nitrospirota</taxon>
        <taxon>Nitrospiria</taxon>
        <taxon>Nitrospirales</taxon>
        <taxon>Nitrospiraceae</taxon>
        <taxon>Candidatus Nitronereus</taxon>
    </lineage>
</organism>
<dbReference type="Pfam" id="PF03783">
    <property type="entry name" value="CsgG"/>
    <property type="match status" value="1"/>
</dbReference>
<reference evidence="2 3" key="1">
    <citation type="journal article" date="2023" name="ISME J.">
        <title>Cultivation and genomic characterization of novel and ubiquitous marine nitrite-oxidizing bacteria from the Nitrospirales.</title>
        <authorList>
            <person name="Mueller A.J."/>
            <person name="Daebeler A."/>
            <person name="Herbold C.W."/>
            <person name="Kirkegaard R.H."/>
            <person name="Daims H."/>
        </authorList>
    </citation>
    <scope>NUCLEOTIDE SEQUENCE [LARGE SCALE GENOMIC DNA]</scope>
    <source>
        <strain evidence="2 3">EB</strain>
    </source>
</reference>
<comment type="caution">
    <text evidence="2">The sequence shown here is derived from an EMBL/GenBank/DDBJ whole genome shotgun (WGS) entry which is preliminary data.</text>
</comment>
<evidence type="ECO:0000256" key="1">
    <source>
        <dbReference type="SAM" id="Phobius"/>
    </source>
</evidence>
<sequence>MMVRGNASTCSPRSSSVGFDRLWVICLIFFLAGLATLLGGCAEVNNPANPPAPIPIPSTVSSVDTPHPVSSPYSLAILPFEDYSNRQDLSWLRQGLPDMLVTDLALLPGVRVVSRHRLGEVLREQWLQHRGAFEEASSVRLGRLVGARYLLSGLYYVGGEELILEVHLLDVEQGAVVRTFRVTGSPQDIPGLELELASSLGQVFDSKGRESHVEELSSVGNEAPIVQFDSQEILDIHKEIGSQAPSTETQASIATTLRTDTVLGLERLKHVREAAASIAHDLWSQALDIRLGNLNYQSHSGNKDASHALTVNIPVSATIREKALTTLDAAINIVERGGPEGGEIVLGFEESDAGAQQLFREALQAPRRLFVRAIRESGEVLAVSSEWSWRMDLYVHIRPDGTVGLPRSSSPFLMGNATFWGALLSRQDATITFDALVLPVPEESRTVSVEVVEDHSEDGLSNLEAEDWVTSLRTWLDHRWHPSVAESIPTSGYLPGNRRHAVALVSGKGGTIAHIQIVHIDEEEKFADSVDDALRKLPGECFWKCENSDPKKSAPQPFTLRIQFELNKDLRHAGLGRLR</sequence>
<feature type="transmembrane region" description="Helical" evidence="1">
    <location>
        <begin position="21"/>
        <end position="40"/>
    </location>
</feature>
<keyword evidence="3" id="KW-1185">Reference proteome</keyword>
<accession>A0ABU3K5Z9</accession>
<dbReference type="Gene3D" id="3.40.50.10610">
    <property type="entry name" value="ABC-type transport auxiliary lipoprotein component"/>
    <property type="match status" value="1"/>
</dbReference>
<name>A0ABU3K5Z9_9BACT</name>
<keyword evidence="1" id="KW-1133">Transmembrane helix</keyword>
<keyword evidence="1" id="KW-0472">Membrane</keyword>
<evidence type="ECO:0000313" key="2">
    <source>
        <dbReference type="EMBL" id="MDT7041830.1"/>
    </source>
</evidence>